<evidence type="ECO:0000313" key="9">
    <source>
        <dbReference type="Proteomes" id="UP000294850"/>
    </source>
</evidence>
<dbReference type="EMBL" id="SMFL01000003">
    <property type="protein sequence ID" value="TDE16650.1"/>
    <property type="molecule type" value="Genomic_DNA"/>
</dbReference>
<dbReference type="InterPro" id="IPR012944">
    <property type="entry name" value="SusD_RagB_dom"/>
</dbReference>
<comment type="caution">
    <text evidence="8">The sequence shown here is derived from an EMBL/GenBank/DDBJ whole genome shotgun (WGS) entry which is preliminary data.</text>
</comment>
<dbReference type="InterPro" id="IPR011990">
    <property type="entry name" value="TPR-like_helical_dom_sf"/>
</dbReference>
<dbReference type="Proteomes" id="UP000294850">
    <property type="component" value="Unassembled WGS sequence"/>
</dbReference>
<dbReference type="GO" id="GO:0009279">
    <property type="term" value="C:cell outer membrane"/>
    <property type="evidence" value="ECO:0007669"/>
    <property type="project" value="UniProtKB-SubCell"/>
</dbReference>
<evidence type="ECO:0000256" key="3">
    <source>
        <dbReference type="ARBA" id="ARBA00022729"/>
    </source>
</evidence>
<dbReference type="SUPFAM" id="SSF48452">
    <property type="entry name" value="TPR-like"/>
    <property type="match status" value="1"/>
</dbReference>
<evidence type="ECO:0000256" key="5">
    <source>
        <dbReference type="ARBA" id="ARBA00023237"/>
    </source>
</evidence>
<protein>
    <submittedName>
        <fullName evidence="8">RagB/SusD family nutrient uptake outer membrane protein</fullName>
    </submittedName>
</protein>
<evidence type="ECO:0000259" key="7">
    <source>
        <dbReference type="Pfam" id="PF14322"/>
    </source>
</evidence>
<dbReference type="CDD" id="cd08977">
    <property type="entry name" value="SusD"/>
    <property type="match status" value="1"/>
</dbReference>
<dbReference type="Gene3D" id="1.25.40.390">
    <property type="match status" value="1"/>
</dbReference>
<keyword evidence="3" id="KW-0732">Signal</keyword>
<dbReference type="Pfam" id="PF14322">
    <property type="entry name" value="SusD-like_3"/>
    <property type="match status" value="1"/>
</dbReference>
<organism evidence="8 9">
    <name type="scientific">Dyadobacter psychrotolerans</name>
    <dbReference type="NCBI Taxonomy" id="2541721"/>
    <lineage>
        <taxon>Bacteria</taxon>
        <taxon>Pseudomonadati</taxon>
        <taxon>Bacteroidota</taxon>
        <taxon>Cytophagia</taxon>
        <taxon>Cytophagales</taxon>
        <taxon>Spirosomataceae</taxon>
        <taxon>Dyadobacter</taxon>
    </lineage>
</organism>
<comment type="subcellular location">
    <subcellularLocation>
        <location evidence="1">Cell outer membrane</location>
    </subcellularLocation>
</comment>
<keyword evidence="4" id="KW-0472">Membrane</keyword>
<keyword evidence="5" id="KW-0998">Cell outer membrane</keyword>
<dbReference type="OrthoDB" id="9792139at2"/>
<evidence type="ECO:0000256" key="1">
    <source>
        <dbReference type="ARBA" id="ARBA00004442"/>
    </source>
</evidence>
<proteinExistence type="inferred from homology"/>
<sequence length="496" mass="55210">MIMKIKNILTCLAAIGFTGMISSCSEEILDITPLTNNTANDFYKSEDQVNQGVLAIYNSWLPVPVSSNWYLSEVRSDNTHEIEGGAQRDYKEVGTFTASSQTAAFQTAWTQLYSVVYRSNVVLSKIEGFEFARVSQFKAEARFFRALAYFDLVRYWGDVPLVDKVLSIVEAKNALRAPSADIYKFIVDDLIFASENLPTTYAVTDKGRATKYAAKALLGRVYLTMAGYPLKQTDKLALAKKELADVMAVGTTLFPAPALYKDLFTIANKNKYHIFEVQYISGGKGLGSSLPSEMAFQFPSQWSSFTGGFEGEVEPALLASYARTDARKAATLDSGYVDTKTGATSGRVQFTKFLEKGDASVTSRSDYARNFPIIRYADVLLMYAEILNEEAATPPVQAVQLLNQVRTNAKVATITPATKDAMRLALENERRWEFAGEGLRWFDLVRTERAIPVMNEFIKSHDIPLANGVTKRDLLFPVPLGEMLINPGFWKQNEGY</sequence>
<evidence type="ECO:0000259" key="6">
    <source>
        <dbReference type="Pfam" id="PF07980"/>
    </source>
</evidence>
<feature type="domain" description="RagB/SusD" evidence="6">
    <location>
        <begin position="333"/>
        <end position="496"/>
    </location>
</feature>
<evidence type="ECO:0000256" key="4">
    <source>
        <dbReference type="ARBA" id="ARBA00023136"/>
    </source>
</evidence>
<comment type="similarity">
    <text evidence="2">Belongs to the SusD family.</text>
</comment>
<dbReference type="InterPro" id="IPR033985">
    <property type="entry name" value="SusD-like_N"/>
</dbReference>
<name>A0A4R5DW81_9BACT</name>
<keyword evidence="9" id="KW-1185">Reference proteome</keyword>
<gene>
    <name evidence="8" type="ORF">E0F88_10485</name>
</gene>
<evidence type="ECO:0000313" key="8">
    <source>
        <dbReference type="EMBL" id="TDE16650.1"/>
    </source>
</evidence>
<feature type="domain" description="SusD-like N-terminal" evidence="7">
    <location>
        <begin position="44"/>
        <end position="223"/>
    </location>
</feature>
<reference evidence="8 9" key="1">
    <citation type="submission" date="2019-03" db="EMBL/GenBank/DDBJ databases">
        <title>Dyadobacter AR-3-6 sp. nov., isolated from arctic soil.</title>
        <authorList>
            <person name="Chaudhary D.K."/>
        </authorList>
    </citation>
    <scope>NUCLEOTIDE SEQUENCE [LARGE SCALE GENOMIC DNA]</scope>
    <source>
        <strain evidence="8 9">AR-3-6</strain>
    </source>
</reference>
<evidence type="ECO:0000256" key="2">
    <source>
        <dbReference type="ARBA" id="ARBA00006275"/>
    </source>
</evidence>
<accession>A0A4R5DW81</accession>
<dbReference type="Pfam" id="PF07980">
    <property type="entry name" value="SusD_RagB"/>
    <property type="match status" value="1"/>
</dbReference>
<dbReference type="PROSITE" id="PS51257">
    <property type="entry name" value="PROKAR_LIPOPROTEIN"/>
    <property type="match status" value="1"/>
</dbReference>
<dbReference type="AlphaFoldDB" id="A0A4R5DW81"/>